<dbReference type="Pfam" id="PF00168">
    <property type="entry name" value="C2"/>
    <property type="match status" value="1"/>
</dbReference>
<dbReference type="InterPro" id="IPR052784">
    <property type="entry name" value="Perforin-1_pore-forming"/>
</dbReference>
<evidence type="ECO:0000256" key="1">
    <source>
        <dbReference type="ARBA" id="ARBA00022729"/>
    </source>
</evidence>
<dbReference type="Proteomes" id="UP000261420">
    <property type="component" value="Unplaced"/>
</dbReference>
<reference evidence="3" key="1">
    <citation type="submission" date="2025-08" db="UniProtKB">
        <authorList>
            <consortium name="Ensembl"/>
        </authorList>
    </citation>
    <scope>IDENTIFICATION</scope>
</reference>
<protein>
    <recommendedName>
        <fullName evidence="2">C2 domain-containing protein</fullName>
    </recommendedName>
</protein>
<dbReference type="STRING" id="41447.ENSSDUP00000032102"/>
<dbReference type="GO" id="GO:0001771">
    <property type="term" value="P:immunological synapse formation"/>
    <property type="evidence" value="ECO:0007669"/>
    <property type="project" value="TreeGrafter"/>
</dbReference>
<dbReference type="GeneTree" id="ENSGT00940000178067"/>
<accession>A0A3B4VNC9</accession>
<keyword evidence="1" id="KW-0732">Signal</keyword>
<dbReference type="GO" id="GO:0001913">
    <property type="term" value="P:T cell mediated cytotoxicity"/>
    <property type="evidence" value="ECO:0007669"/>
    <property type="project" value="TreeGrafter"/>
</dbReference>
<dbReference type="InterPro" id="IPR035892">
    <property type="entry name" value="C2_domain_sf"/>
</dbReference>
<name>A0A3B4VNC9_SERDU</name>
<dbReference type="SUPFAM" id="SSF49562">
    <property type="entry name" value="C2 domain (Calcium/lipid-binding domain, CaLB)"/>
    <property type="match status" value="1"/>
</dbReference>
<dbReference type="GO" id="GO:0051607">
    <property type="term" value="P:defense response to virus"/>
    <property type="evidence" value="ECO:0007669"/>
    <property type="project" value="TreeGrafter"/>
</dbReference>
<reference evidence="3" key="2">
    <citation type="submission" date="2025-09" db="UniProtKB">
        <authorList>
            <consortium name="Ensembl"/>
        </authorList>
    </citation>
    <scope>IDENTIFICATION</scope>
</reference>
<dbReference type="PROSITE" id="PS50004">
    <property type="entry name" value="C2"/>
    <property type="match status" value="1"/>
</dbReference>
<dbReference type="Gene3D" id="2.60.40.150">
    <property type="entry name" value="C2 domain"/>
    <property type="match status" value="1"/>
</dbReference>
<dbReference type="GO" id="GO:0022829">
    <property type="term" value="F:wide pore channel activity"/>
    <property type="evidence" value="ECO:0007669"/>
    <property type="project" value="TreeGrafter"/>
</dbReference>
<dbReference type="SMART" id="SM00239">
    <property type="entry name" value="C2"/>
    <property type="match status" value="1"/>
</dbReference>
<dbReference type="Ensembl" id="ENSSDUT00000032654.1">
    <property type="protein sequence ID" value="ENSSDUP00000032102.1"/>
    <property type="gene ID" value="ENSSDUG00000023060.1"/>
</dbReference>
<feature type="domain" description="C2" evidence="2">
    <location>
        <begin position="24"/>
        <end position="140"/>
    </location>
</feature>
<organism evidence="3 4">
    <name type="scientific">Seriola dumerili</name>
    <name type="common">Greater amberjack</name>
    <name type="synonym">Caranx dumerili</name>
    <dbReference type="NCBI Taxonomy" id="41447"/>
    <lineage>
        <taxon>Eukaryota</taxon>
        <taxon>Metazoa</taxon>
        <taxon>Chordata</taxon>
        <taxon>Craniata</taxon>
        <taxon>Vertebrata</taxon>
        <taxon>Euteleostomi</taxon>
        <taxon>Actinopterygii</taxon>
        <taxon>Neopterygii</taxon>
        <taxon>Teleostei</taxon>
        <taxon>Neoteleostei</taxon>
        <taxon>Acanthomorphata</taxon>
        <taxon>Carangaria</taxon>
        <taxon>Carangiformes</taxon>
        <taxon>Carangidae</taxon>
        <taxon>Seriola</taxon>
    </lineage>
</organism>
<sequence>MSTRSIFVSLGVKKRLKMKLAVFVSLLVVVTAQAVSASCIGKTVDVWVANGHGLTGDGLQDPDPYVLVSCWLSTQKTRVIHSNANPGWWQKFQFYSASGDLMKVDVWEADSGLRGDDDHLGTCMEPLRSDGVGYHTVQCVVKDGGFVKVFYKCH</sequence>
<dbReference type="GO" id="GO:0016020">
    <property type="term" value="C:membrane"/>
    <property type="evidence" value="ECO:0007669"/>
    <property type="project" value="TreeGrafter"/>
</dbReference>
<dbReference type="InterPro" id="IPR000008">
    <property type="entry name" value="C2_dom"/>
</dbReference>
<dbReference type="PANTHER" id="PTHR46096">
    <property type="entry name" value="PERFORIN-1"/>
    <property type="match status" value="1"/>
</dbReference>
<keyword evidence="4" id="KW-1185">Reference proteome</keyword>
<proteinExistence type="predicted"/>
<evidence type="ECO:0000259" key="2">
    <source>
        <dbReference type="PROSITE" id="PS50004"/>
    </source>
</evidence>
<dbReference type="AlphaFoldDB" id="A0A3B4VNC9"/>
<evidence type="ECO:0000313" key="4">
    <source>
        <dbReference type="Proteomes" id="UP000261420"/>
    </source>
</evidence>
<evidence type="ECO:0000313" key="3">
    <source>
        <dbReference type="Ensembl" id="ENSSDUP00000032102.1"/>
    </source>
</evidence>
<dbReference type="PANTHER" id="PTHR46096:SF3">
    <property type="entry name" value="PERFORIN-1"/>
    <property type="match status" value="1"/>
</dbReference>